<gene>
    <name evidence="1" type="ORF">HFN_0567</name>
</gene>
<dbReference type="EMBL" id="BASD01000019">
    <property type="protein sequence ID" value="GAD19436.1"/>
    <property type="molecule type" value="Genomic_DNA"/>
</dbReference>
<reference evidence="1 2" key="1">
    <citation type="journal article" date="2013" name="Genome Announc.">
        <title>Draft Genome Sequence of Helicobacter fennelliae Strain MRY12-0050, Isolated from a Bacteremia Patient.</title>
        <authorList>
            <person name="Rimbara E."/>
            <person name="Matsui M."/>
            <person name="Mori S."/>
            <person name="Suzuki S."/>
            <person name="Suzuki M."/>
            <person name="Kim H."/>
            <person name="Sekizuka T."/>
            <person name="Kuroda M."/>
            <person name="Shibayama K."/>
        </authorList>
    </citation>
    <scope>NUCLEOTIDE SEQUENCE [LARGE SCALE GENOMIC DNA]</scope>
    <source>
        <strain evidence="1 2">MRY12-0050</strain>
    </source>
</reference>
<organism evidence="1 2">
    <name type="scientific">Helicobacter fennelliae MRY12-0050</name>
    <dbReference type="NCBI Taxonomy" id="1325130"/>
    <lineage>
        <taxon>Bacteria</taxon>
        <taxon>Pseudomonadati</taxon>
        <taxon>Campylobacterota</taxon>
        <taxon>Epsilonproteobacteria</taxon>
        <taxon>Campylobacterales</taxon>
        <taxon>Helicobacteraceae</taxon>
        <taxon>Helicobacter</taxon>
    </lineage>
</organism>
<dbReference type="STRING" id="1325130.HFN_0567"/>
<evidence type="ECO:0000313" key="2">
    <source>
        <dbReference type="Proteomes" id="UP000018143"/>
    </source>
</evidence>
<accession>T1D2L0</accession>
<proteinExistence type="predicted"/>
<name>T1D2L0_9HELI</name>
<sequence length="46" mass="5390">MLFAVLDFGLDFAKCCNISFLKFFKVAKQINIINYKILRLRNTNGF</sequence>
<dbReference type="AlphaFoldDB" id="T1D2L0"/>
<dbReference type="Proteomes" id="UP000018143">
    <property type="component" value="Unassembled WGS sequence"/>
</dbReference>
<comment type="caution">
    <text evidence="1">The sequence shown here is derived from an EMBL/GenBank/DDBJ whole genome shotgun (WGS) entry which is preliminary data.</text>
</comment>
<protein>
    <submittedName>
        <fullName evidence="1">Uncharacterized protein</fullName>
    </submittedName>
</protein>
<evidence type="ECO:0000313" key="1">
    <source>
        <dbReference type="EMBL" id="GAD19436.1"/>
    </source>
</evidence>
<keyword evidence="2" id="KW-1185">Reference proteome</keyword>